<dbReference type="Gene3D" id="2.170.270.10">
    <property type="entry name" value="SET domain"/>
    <property type="match status" value="1"/>
</dbReference>
<dbReference type="EMBL" id="CP045909">
    <property type="protein sequence ID" value="QQP32540.1"/>
    <property type="molecule type" value="Genomic_DNA"/>
</dbReference>
<dbReference type="GO" id="GO:0070828">
    <property type="term" value="P:heterochromatin organization"/>
    <property type="evidence" value="ECO:0007669"/>
    <property type="project" value="TreeGrafter"/>
</dbReference>
<evidence type="ECO:0000313" key="3">
    <source>
        <dbReference type="Proteomes" id="UP000595437"/>
    </source>
</evidence>
<dbReference type="PANTHER" id="PTHR46820:SF1">
    <property type="entry name" value="HISTONE-LYSINE N-METHYLTRANSFERASE SETD7"/>
    <property type="match status" value="1"/>
</dbReference>
<keyword evidence="3" id="KW-1185">Reference proteome</keyword>
<dbReference type="SUPFAM" id="SSF82199">
    <property type="entry name" value="SET domain"/>
    <property type="match status" value="1"/>
</dbReference>
<dbReference type="AlphaFoldDB" id="A0A7T8GLQ3"/>
<reference evidence="1" key="2">
    <citation type="journal article" name="Sci. Data">
        <title>Chromosome-scale genome assembly of the sea louse Caligus rogercresseyi by SMRT sequencing and Hi-C analysis.</title>
        <authorList>
            <person name="Gallardo-Escarate C."/>
            <person name="Valenzuela-Munoz V."/>
            <person name="Nunez-Acuna G."/>
            <person name="Valenzuela-Miranda D."/>
            <person name="Goncalves A.T."/>
            <person name="Escobar-Sepulveda H."/>
            <person name="Liachko I."/>
            <person name="Nelson B."/>
            <person name="Roberts S."/>
            <person name="Warren W."/>
        </authorList>
    </citation>
    <scope>NUCLEOTIDE SEQUENCE</scope>
    <source>
        <tissue evidence="1">Whole tissue</tissue>
    </source>
</reference>
<dbReference type="GO" id="GO:0005634">
    <property type="term" value="C:nucleus"/>
    <property type="evidence" value="ECO:0007669"/>
    <property type="project" value="TreeGrafter"/>
</dbReference>
<dbReference type="EMBL" id="CP045908">
    <property type="protein sequence ID" value="QQP32941.1"/>
    <property type="molecule type" value="Genomic_DNA"/>
</dbReference>
<evidence type="ECO:0000313" key="1">
    <source>
        <dbReference type="EMBL" id="QQP32540.1"/>
    </source>
</evidence>
<organism evidence="1 3">
    <name type="scientific">Caligus rogercresseyi</name>
    <name type="common">Sea louse</name>
    <dbReference type="NCBI Taxonomy" id="217165"/>
    <lineage>
        <taxon>Eukaryota</taxon>
        <taxon>Metazoa</taxon>
        <taxon>Ecdysozoa</taxon>
        <taxon>Arthropoda</taxon>
        <taxon>Crustacea</taxon>
        <taxon>Multicrustacea</taxon>
        <taxon>Hexanauplia</taxon>
        <taxon>Copepoda</taxon>
        <taxon>Siphonostomatoida</taxon>
        <taxon>Caligidae</taxon>
        <taxon>Caligus</taxon>
    </lineage>
</organism>
<protein>
    <submittedName>
        <fullName evidence="1">SET domain containing (Lysine methyltransferase) 7</fullName>
    </submittedName>
</protein>
<dbReference type="PANTHER" id="PTHR46820">
    <property type="entry name" value="HISTONE-LYSINE N-METHYLTRANSFERASE SETD7"/>
    <property type="match status" value="1"/>
</dbReference>
<dbReference type="GO" id="GO:0003682">
    <property type="term" value="F:chromatin binding"/>
    <property type="evidence" value="ECO:0007669"/>
    <property type="project" value="TreeGrafter"/>
</dbReference>
<dbReference type="Proteomes" id="UP000595437">
    <property type="component" value="Chromosome 20"/>
</dbReference>
<evidence type="ECO:0000313" key="2">
    <source>
        <dbReference type="EMBL" id="QQP32941.1"/>
    </source>
</evidence>
<accession>A0A7T8GLQ3</accession>
<dbReference type="GO" id="GO:0005694">
    <property type="term" value="C:chromosome"/>
    <property type="evidence" value="ECO:0007669"/>
    <property type="project" value="TreeGrafter"/>
</dbReference>
<keyword evidence="1" id="KW-0808">Transferase</keyword>
<dbReference type="InterPro" id="IPR046341">
    <property type="entry name" value="SET_dom_sf"/>
</dbReference>
<dbReference type="GO" id="GO:0032259">
    <property type="term" value="P:methylation"/>
    <property type="evidence" value="ECO:0007669"/>
    <property type="project" value="UniProtKB-KW"/>
</dbReference>
<keyword evidence="1" id="KW-0489">Methyltransferase</keyword>
<dbReference type="GO" id="GO:0008168">
    <property type="term" value="F:methyltransferase activity"/>
    <property type="evidence" value="ECO:0007669"/>
    <property type="project" value="UniProtKB-KW"/>
</dbReference>
<proteinExistence type="predicted"/>
<name>A0A7T8GLQ3_CALRO</name>
<gene>
    <name evidence="2" type="ORF">FKW44_024141</name>
    <name evidence="1" type="ORF">FKW44_024878</name>
</gene>
<sequence>MRSLTKALSESIFSPSLISYFTLPDLLTCIVGRFKDGVLQSGRATTVRGMSIDPSTRELSNIYFNPVKPDSPTYSYAPSDLNSIYCPYLQRDPLELSMAYLGPSKISEFAGEGLFAFRDILPGETVAFYNGLRIKVGEVPNVASDSYQVYIDWDLSK</sequence>
<feature type="non-terminal residue" evidence="1">
    <location>
        <position position="157"/>
    </location>
</feature>
<dbReference type="Proteomes" id="UP000595437">
    <property type="component" value="Chromosome 19"/>
</dbReference>
<dbReference type="OrthoDB" id="294378at2759"/>
<reference evidence="3" key="1">
    <citation type="submission" date="2021-01" db="EMBL/GenBank/DDBJ databases">
        <title>Caligus Genome Assembly.</title>
        <authorList>
            <person name="Gallardo-Escarate C."/>
        </authorList>
    </citation>
    <scope>NUCLEOTIDE SEQUENCE [LARGE SCALE GENOMIC DNA]</scope>
</reference>